<reference evidence="1" key="2">
    <citation type="submission" date="2020-09" db="EMBL/GenBank/DDBJ databases">
        <authorList>
            <person name="Sun Q."/>
            <person name="Ohkuma M."/>
        </authorList>
    </citation>
    <scope>NUCLEOTIDE SEQUENCE</scope>
    <source>
        <strain evidence="1">JCM 4346</strain>
    </source>
</reference>
<accession>A0A918F439</accession>
<reference evidence="1" key="1">
    <citation type="journal article" date="2014" name="Int. J. Syst. Evol. Microbiol.">
        <title>Complete genome sequence of Corynebacterium casei LMG S-19264T (=DSM 44701T), isolated from a smear-ripened cheese.</title>
        <authorList>
            <consortium name="US DOE Joint Genome Institute (JGI-PGF)"/>
            <person name="Walter F."/>
            <person name="Albersmeier A."/>
            <person name="Kalinowski J."/>
            <person name="Ruckert C."/>
        </authorList>
    </citation>
    <scope>NUCLEOTIDE SEQUENCE</scope>
    <source>
        <strain evidence="1">JCM 4346</strain>
    </source>
</reference>
<gene>
    <name evidence="1" type="ORF">GCM10010251_21810</name>
</gene>
<proteinExistence type="predicted"/>
<comment type="caution">
    <text evidence="1">The sequence shown here is derived from an EMBL/GenBank/DDBJ whole genome shotgun (WGS) entry which is preliminary data.</text>
</comment>
<evidence type="ECO:0000313" key="2">
    <source>
        <dbReference type="Proteomes" id="UP000658320"/>
    </source>
</evidence>
<keyword evidence="2" id="KW-1185">Reference proteome</keyword>
<organism evidence="1 2">
    <name type="scientific">Streptomyces aurantiogriseus</name>
    <dbReference type="NCBI Taxonomy" id="66870"/>
    <lineage>
        <taxon>Bacteria</taxon>
        <taxon>Bacillati</taxon>
        <taxon>Actinomycetota</taxon>
        <taxon>Actinomycetes</taxon>
        <taxon>Kitasatosporales</taxon>
        <taxon>Streptomycetaceae</taxon>
        <taxon>Streptomyces</taxon>
    </lineage>
</organism>
<sequence length="115" mass="11802">MTTFDTHGPGNGTECCLGGVDSAQSQESCAVEDAAIHNLALMLHRVAALTGTRPEELLGGISDSALTTLYLGCAQKLCAMTSGRVVDGLTARTSGVLADALPRDVRSGRKCGPLV</sequence>
<dbReference type="Proteomes" id="UP000658320">
    <property type="component" value="Unassembled WGS sequence"/>
</dbReference>
<name>A0A918F439_9ACTN</name>
<evidence type="ECO:0000313" key="1">
    <source>
        <dbReference type="EMBL" id="GGR05753.1"/>
    </source>
</evidence>
<dbReference type="EMBL" id="BMSX01000004">
    <property type="protein sequence ID" value="GGR05753.1"/>
    <property type="molecule type" value="Genomic_DNA"/>
</dbReference>
<dbReference type="AlphaFoldDB" id="A0A918F439"/>
<protein>
    <submittedName>
        <fullName evidence="1">Uncharacterized protein</fullName>
    </submittedName>
</protein>